<feature type="transmembrane region" description="Helical" evidence="8">
    <location>
        <begin position="84"/>
        <end position="107"/>
    </location>
</feature>
<evidence type="ECO:0000256" key="7">
    <source>
        <dbReference type="SAM" id="MobiDB-lite"/>
    </source>
</evidence>
<feature type="transmembrane region" description="Helical" evidence="8">
    <location>
        <begin position="146"/>
        <end position="167"/>
    </location>
</feature>
<feature type="transmembrane region" description="Helical" evidence="8">
    <location>
        <begin position="349"/>
        <end position="368"/>
    </location>
</feature>
<comment type="subcellular location">
    <subcellularLocation>
        <location evidence="1">Membrane</location>
        <topology evidence="1">Multi-pass membrane protein</topology>
    </subcellularLocation>
</comment>
<feature type="domain" description="Sodium/calcium exchanger membrane region" evidence="9">
    <location>
        <begin position="227"/>
        <end position="363"/>
    </location>
</feature>
<dbReference type="Pfam" id="PF01699">
    <property type="entry name" value="Na_Ca_ex"/>
    <property type="match status" value="2"/>
</dbReference>
<dbReference type="PANTHER" id="PTHR10846">
    <property type="entry name" value="SODIUM/POTASSIUM/CALCIUM EXCHANGER"/>
    <property type="match status" value="1"/>
</dbReference>
<feature type="transmembrane region" description="Helical" evidence="8">
    <location>
        <begin position="119"/>
        <end position="139"/>
    </location>
</feature>
<dbReference type="GO" id="GO:0008273">
    <property type="term" value="F:calcium, potassium:sodium antiporter activity"/>
    <property type="evidence" value="ECO:0007669"/>
    <property type="project" value="TreeGrafter"/>
</dbReference>
<dbReference type="VEuPathDB" id="FungiDB:CLCR_01243"/>
<feature type="domain" description="Sodium/calcium exchanger membrane region" evidence="9">
    <location>
        <begin position="24"/>
        <end position="161"/>
    </location>
</feature>
<dbReference type="InterPro" id="IPR004481">
    <property type="entry name" value="K/Na/Ca-exchanger"/>
</dbReference>
<dbReference type="GO" id="GO:0005262">
    <property type="term" value="F:calcium channel activity"/>
    <property type="evidence" value="ECO:0007669"/>
    <property type="project" value="TreeGrafter"/>
</dbReference>
<feature type="region of interest" description="Disordered" evidence="7">
    <location>
        <begin position="178"/>
        <end position="211"/>
    </location>
</feature>
<evidence type="ECO:0000256" key="2">
    <source>
        <dbReference type="ARBA" id="ARBA00005364"/>
    </source>
</evidence>
<keyword evidence="6 8" id="KW-0472">Membrane</keyword>
<dbReference type="STRING" id="86049.A0A1C1CCF4"/>
<protein>
    <recommendedName>
        <fullName evidence="9">Sodium/calcium exchanger membrane region domain-containing protein</fullName>
    </recommendedName>
</protein>
<dbReference type="PANTHER" id="PTHR10846:SF8">
    <property type="entry name" value="INNER MEMBRANE PROTEIN YRBG"/>
    <property type="match status" value="1"/>
</dbReference>
<keyword evidence="3" id="KW-0813">Transport</keyword>
<dbReference type="VEuPathDB" id="FungiDB:G647_09360"/>
<evidence type="ECO:0000313" key="11">
    <source>
        <dbReference type="Proteomes" id="UP000094526"/>
    </source>
</evidence>
<evidence type="ECO:0000256" key="5">
    <source>
        <dbReference type="ARBA" id="ARBA00022989"/>
    </source>
</evidence>
<evidence type="ECO:0000256" key="3">
    <source>
        <dbReference type="ARBA" id="ARBA00022449"/>
    </source>
</evidence>
<dbReference type="AlphaFoldDB" id="A0A1C1CCF4"/>
<keyword evidence="4 8" id="KW-0812">Transmembrane</keyword>
<evidence type="ECO:0000256" key="6">
    <source>
        <dbReference type="ARBA" id="ARBA00023136"/>
    </source>
</evidence>
<organism evidence="10 11">
    <name type="scientific">Cladophialophora carrionii</name>
    <dbReference type="NCBI Taxonomy" id="86049"/>
    <lineage>
        <taxon>Eukaryota</taxon>
        <taxon>Fungi</taxon>
        <taxon>Dikarya</taxon>
        <taxon>Ascomycota</taxon>
        <taxon>Pezizomycotina</taxon>
        <taxon>Eurotiomycetes</taxon>
        <taxon>Chaetothyriomycetidae</taxon>
        <taxon>Chaetothyriales</taxon>
        <taxon>Herpotrichiellaceae</taxon>
        <taxon>Cladophialophora</taxon>
    </lineage>
</organism>
<dbReference type="Gene3D" id="1.20.1420.30">
    <property type="entry name" value="NCX, central ion-binding region"/>
    <property type="match status" value="2"/>
</dbReference>
<accession>A0A1C1CCF4</accession>
<feature type="transmembrane region" description="Helical" evidence="8">
    <location>
        <begin position="290"/>
        <end position="314"/>
    </location>
</feature>
<evidence type="ECO:0000256" key="4">
    <source>
        <dbReference type="ARBA" id="ARBA00022692"/>
    </source>
</evidence>
<evidence type="ECO:0000313" key="10">
    <source>
        <dbReference type="EMBL" id="OCT46161.1"/>
    </source>
</evidence>
<dbReference type="eggNOG" id="ENOG502S0NS">
    <property type="taxonomic scope" value="Eukaryota"/>
</dbReference>
<evidence type="ECO:0000256" key="1">
    <source>
        <dbReference type="ARBA" id="ARBA00004141"/>
    </source>
</evidence>
<keyword evidence="5 8" id="KW-1133">Transmembrane helix</keyword>
<feature type="transmembrane region" description="Helical" evidence="8">
    <location>
        <begin position="326"/>
        <end position="343"/>
    </location>
</feature>
<name>A0A1C1CCF4_9EURO</name>
<evidence type="ECO:0000256" key="8">
    <source>
        <dbReference type="SAM" id="Phobius"/>
    </source>
</evidence>
<dbReference type="InterPro" id="IPR004837">
    <property type="entry name" value="NaCa_Exmemb"/>
</dbReference>
<dbReference type="GO" id="GO:0006874">
    <property type="term" value="P:intracellular calcium ion homeostasis"/>
    <property type="evidence" value="ECO:0007669"/>
    <property type="project" value="TreeGrafter"/>
</dbReference>
<keyword evidence="3" id="KW-0050">Antiport</keyword>
<dbReference type="Proteomes" id="UP000094526">
    <property type="component" value="Unassembled WGS sequence"/>
</dbReference>
<comment type="similarity">
    <text evidence="2">Belongs to the Ca(2+):cation antiporter (CaCA) (TC 2.A.19) family. SLC24A subfamily.</text>
</comment>
<gene>
    <name evidence="10" type="ORF">CLCR_01243</name>
</gene>
<comment type="caution">
    <text evidence="10">The sequence shown here is derived from an EMBL/GenBank/DDBJ whole genome shotgun (WGS) entry which is preliminary data.</text>
</comment>
<sequence length="370" mass="39447">MVAMDGSSSSSSSPSVESILFPLSTFLLSIYTLSTATDVFISSTARLARRLHVSETLVSLLTAGAEWEELAVVIAAIAQGRPKLALGNVLGSCVANILGAFSLGVLAQRETIVRYDVSARLYAVILFGLTTGVAVLWGFGRLEGHVYGVVLVVVFVLYMVGIGWSIYRGVLTAPQDSDAESDASSTSEEPGQTAVSGEEAQHDENQADETTPLSLRWRKPPSILTYLVKLIVAFFALSLSGYVLSHSSKSLSTAFHLSDTVFGATLLSLGTTLPEKFVAVISGYRGHPGIMVANTVGSNIFLLTLCLGVTILSSQGLAQGSSYTQEIVWTWTTSAFLMVMILVGTHRLVGLAMLLAYVGFLVLEFTLYKP</sequence>
<feature type="transmembrane region" description="Helical" evidence="8">
    <location>
        <begin position="223"/>
        <end position="244"/>
    </location>
</feature>
<feature type="transmembrane region" description="Helical" evidence="8">
    <location>
        <begin position="20"/>
        <end position="41"/>
    </location>
</feature>
<reference evidence="11" key="1">
    <citation type="submission" date="2015-07" db="EMBL/GenBank/DDBJ databases">
        <authorList>
            <person name="Teixeira M.M."/>
            <person name="Souza R.C."/>
            <person name="Almeida L.G."/>
            <person name="Vicente V.A."/>
            <person name="de Hoog S."/>
            <person name="Bocca A.L."/>
            <person name="de Almeida S.R."/>
            <person name="Vasconcelos A.T."/>
            <person name="Felipe M.S."/>
        </authorList>
    </citation>
    <scope>NUCLEOTIDE SEQUENCE [LARGE SCALE GENOMIC DNA]</scope>
    <source>
        <strain evidence="11">KSF</strain>
    </source>
</reference>
<dbReference type="InterPro" id="IPR044880">
    <property type="entry name" value="NCX_ion-bd_dom_sf"/>
</dbReference>
<dbReference type="GO" id="GO:0005886">
    <property type="term" value="C:plasma membrane"/>
    <property type="evidence" value="ECO:0007669"/>
    <property type="project" value="TreeGrafter"/>
</dbReference>
<keyword evidence="11" id="KW-1185">Reference proteome</keyword>
<dbReference type="EMBL" id="LGRB01000016">
    <property type="protein sequence ID" value="OCT46161.1"/>
    <property type="molecule type" value="Genomic_DNA"/>
</dbReference>
<dbReference type="OrthoDB" id="2127281at2759"/>
<evidence type="ECO:0000259" key="9">
    <source>
        <dbReference type="Pfam" id="PF01699"/>
    </source>
</evidence>
<proteinExistence type="inferred from homology"/>